<gene>
    <name evidence="4" type="ORF">JEM65_13595</name>
</gene>
<comment type="caution">
    <text evidence="4">The sequence shown here is derived from an EMBL/GenBank/DDBJ whole genome shotgun (WGS) entry which is preliminary data.</text>
</comment>
<dbReference type="GO" id="GO:0016747">
    <property type="term" value="F:acyltransferase activity, transferring groups other than amino-acyl groups"/>
    <property type="evidence" value="ECO:0007669"/>
    <property type="project" value="InterPro"/>
</dbReference>
<organism evidence="4 5">
    <name type="scientific">Gelidibacter salicanalis</name>
    <dbReference type="NCBI Taxonomy" id="291193"/>
    <lineage>
        <taxon>Bacteria</taxon>
        <taxon>Pseudomonadati</taxon>
        <taxon>Bacteroidota</taxon>
        <taxon>Flavobacteriia</taxon>
        <taxon>Flavobacteriales</taxon>
        <taxon>Flavobacteriaceae</taxon>
        <taxon>Gelidibacter</taxon>
    </lineage>
</organism>
<dbReference type="PROSITE" id="PS51186">
    <property type="entry name" value="GNAT"/>
    <property type="match status" value="1"/>
</dbReference>
<keyword evidence="1" id="KW-0808">Transferase</keyword>
<dbReference type="InterPro" id="IPR000182">
    <property type="entry name" value="GNAT_dom"/>
</dbReference>
<dbReference type="InterPro" id="IPR016181">
    <property type="entry name" value="Acyl_CoA_acyltransferase"/>
</dbReference>
<dbReference type="Pfam" id="PF00583">
    <property type="entry name" value="Acetyltransf_1"/>
    <property type="match status" value="1"/>
</dbReference>
<name>A0A934NI57_9FLAO</name>
<dbReference type="InterPro" id="IPR050680">
    <property type="entry name" value="YpeA/RimI_acetyltransf"/>
</dbReference>
<dbReference type="RefSeq" id="WP_199600510.1">
    <property type="nucleotide sequence ID" value="NZ_JAEHJZ010000033.1"/>
</dbReference>
<dbReference type="AlphaFoldDB" id="A0A934NI57"/>
<evidence type="ECO:0000313" key="4">
    <source>
        <dbReference type="EMBL" id="MBJ7881671.1"/>
    </source>
</evidence>
<dbReference type="EMBL" id="JAEHJZ010000033">
    <property type="protein sequence ID" value="MBJ7881671.1"/>
    <property type="molecule type" value="Genomic_DNA"/>
</dbReference>
<evidence type="ECO:0000256" key="2">
    <source>
        <dbReference type="ARBA" id="ARBA00023315"/>
    </source>
</evidence>
<keyword evidence="2" id="KW-0012">Acyltransferase</keyword>
<evidence type="ECO:0000256" key="1">
    <source>
        <dbReference type="ARBA" id="ARBA00022679"/>
    </source>
</evidence>
<dbReference type="CDD" id="cd04301">
    <property type="entry name" value="NAT_SF"/>
    <property type="match status" value="1"/>
</dbReference>
<evidence type="ECO:0000313" key="5">
    <source>
        <dbReference type="Proteomes" id="UP000662373"/>
    </source>
</evidence>
<dbReference type="PANTHER" id="PTHR43420">
    <property type="entry name" value="ACETYLTRANSFERASE"/>
    <property type="match status" value="1"/>
</dbReference>
<dbReference type="SUPFAM" id="SSF55729">
    <property type="entry name" value="Acyl-CoA N-acyltransferases (Nat)"/>
    <property type="match status" value="1"/>
</dbReference>
<feature type="domain" description="N-acetyltransferase" evidence="3">
    <location>
        <begin position="1"/>
        <end position="186"/>
    </location>
</feature>
<evidence type="ECO:0000259" key="3">
    <source>
        <dbReference type="PROSITE" id="PS51186"/>
    </source>
</evidence>
<protein>
    <submittedName>
        <fullName evidence="4">GNAT family N-acetyltransferase</fullName>
    </submittedName>
</protein>
<dbReference type="Proteomes" id="UP000662373">
    <property type="component" value="Unassembled WGS sequence"/>
</dbReference>
<sequence length="186" mass="21312">MIIRKANITDTVCIANYLLLAMEDIIFEFIGQHNSETARRFLLHFVQTEDNQYSYKNCFLAEENNQVIAAINIYDGAKLKQLRAPIVQYINIHFSKNFNPEDETQAGEYYIDSFGVNPAHQGNGIGTIMLKHVINIYVRQRKQTIGLLVDEDNPNARRLYLKLGFQPVGVKTLVGKKMVHLQINPD</sequence>
<reference evidence="4 5" key="1">
    <citation type="submission" date="2020-09" db="EMBL/GenBank/DDBJ databases">
        <title>Draft genome of Gelidibacter salicanalis PAMC21136.</title>
        <authorList>
            <person name="Park H."/>
        </authorList>
    </citation>
    <scope>NUCLEOTIDE SEQUENCE [LARGE SCALE GENOMIC DNA]</scope>
    <source>
        <strain evidence="4 5">PAMC21136</strain>
    </source>
</reference>
<dbReference type="PANTHER" id="PTHR43420:SF47">
    <property type="entry name" value="N-ACETYLTRANSFERASE DOMAIN-CONTAINING PROTEIN"/>
    <property type="match status" value="1"/>
</dbReference>
<proteinExistence type="predicted"/>
<accession>A0A934NI57</accession>
<dbReference type="Gene3D" id="3.40.630.30">
    <property type="match status" value="1"/>
</dbReference>
<keyword evidence="5" id="KW-1185">Reference proteome</keyword>